<protein>
    <submittedName>
        <fullName evidence="1">BREX-3 system phosphatase PglZ</fullName>
    </submittedName>
</protein>
<organism evidence="1 2">
    <name type="scientific">Thermoactinomyces mirandus</name>
    <dbReference type="NCBI Taxonomy" id="2756294"/>
    <lineage>
        <taxon>Bacteria</taxon>
        <taxon>Bacillati</taxon>
        <taxon>Bacillota</taxon>
        <taxon>Bacilli</taxon>
        <taxon>Bacillales</taxon>
        <taxon>Thermoactinomycetaceae</taxon>
        <taxon>Thermoactinomyces</taxon>
    </lineage>
</organism>
<sequence length="653" mass="75895">MTWRDEVLKYFADPLPAVMIISDPDRLLQEKKILDQLLEKNLEIVAFEDSIRFRYLFEATYRDRLKKGNFCLVVHVTEEWVHHVPYFLYQHGEIVELRLADLFPRLNLPVLKQLTFEQIDALDAVYGQVQGTLSFAETCDFLLRKLFKGSGYEEIETKDHLMEFLFRKYIEGIVYPDALVVYLVKRLKERPALSDLPLTELVSSDSCFYQYVQKEWEQLVKRKSKDPQFVKETAPDNPYSYFYLPGVKAVLDNLFLEGKLTRLSGINARFLPKWMQVGVASKTGSKQKEEQLAYFTGKLKALLQEELTYKNWLNIAQVYGEWKHASLALGATFNDELDSQAKQLEKQIDDQFQDWICSYYQSMIRLPYVPFPVMVHHIPHYLQMKKKKKKVALVVLDGMSFVQWAQIKQPLSVRYQLEERGVFAWVPTITSVSRQAIFAGEPPFYFADSLFTTQKEEARWKSFWENQRVSRLHVTFEKGLGQGKYDRTQITAFKKPTVLRAGLVIDTIDQLMHGAIQGMPGMYEELSLWLKNRYLEQLLDDLLQSGFDVYITSDHGNKESIGIGKISEGVLAKTRGERVRIYEKKLLRDRASEQFPSIGWNDVALPENCHVLLAKNDQAFIIKDQIVISHGGISLEEVIVPFVRVAWKKNDEQ</sequence>
<dbReference type="AlphaFoldDB" id="A0A7W2AS07"/>
<gene>
    <name evidence="1" type="primary">pglZ</name>
    <name evidence="1" type="ORF">H2C83_14755</name>
</gene>
<keyword evidence="2" id="KW-1185">Reference proteome</keyword>
<dbReference type="NCBIfam" id="NF033449">
    <property type="entry name" value="BREX_PglZ_3"/>
    <property type="match status" value="1"/>
</dbReference>
<dbReference type="Pfam" id="PF08665">
    <property type="entry name" value="PglZ"/>
    <property type="match status" value="1"/>
</dbReference>
<dbReference type="RefSeq" id="WP_181742020.1">
    <property type="nucleotide sequence ID" value="NZ_JACEOL010000057.1"/>
</dbReference>
<dbReference type="InterPro" id="IPR017850">
    <property type="entry name" value="Alkaline_phosphatase_core_sf"/>
</dbReference>
<comment type="caution">
    <text evidence="1">The sequence shown here is derived from an EMBL/GenBank/DDBJ whole genome shotgun (WGS) entry which is preliminary data.</text>
</comment>
<dbReference type="Proteomes" id="UP000538292">
    <property type="component" value="Unassembled WGS sequence"/>
</dbReference>
<evidence type="ECO:0000313" key="1">
    <source>
        <dbReference type="EMBL" id="MBA4603544.1"/>
    </source>
</evidence>
<reference evidence="1 2" key="1">
    <citation type="submission" date="2020-07" db="EMBL/GenBank/DDBJ databases">
        <title>Thermoactinomyces phylogeny.</title>
        <authorList>
            <person name="Dunlap C."/>
        </authorList>
    </citation>
    <scope>NUCLEOTIDE SEQUENCE [LARGE SCALE GENOMIC DNA]</scope>
    <source>
        <strain evidence="1 2">AMNI-1</strain>
    </source>
</reference>
<accession>A0A7W2AS07</accession>
<dbReference type="SUPFAM" id="SSF53649">
    <property type="entry name" value="Alkaline phosphatase-like"/>
    <property type="match status" value="1"/>
</dbReference>
<name>A0A7W2AS07_9BACL</name>
<dbReference type="EMBL" id="JACEOL010000057">
    <property type="protein sequence ID" value="MBA4603544.1"/>
    <property type="molecule type" value="Genomic_DNA"/>
</dbReference>
<evidence type="ECO:0000313" key="2">
    <source>
        <dbReference type="Proteomes" id="UP000538292"/>
    </source>
</evidence>
<proteinExistence type="predicted"/>